<keyword evidence="2" id="KW-1185">Reference proteome</keyword>
<dbReference type="PROSITE" id="PS51257">
    <property type="entry name" value="PROKAR_LIPOPROTEIN"/>
    <property type="match status" value="1"/>
</dbReference>
<protein>
    <submittedName>
        <fullName evidence="1">Uncharacterized protein</fullName>
    </submittedName>
</protein>
<evidence type="ECO:0000313" key="1">
    <source>
        <dbReference type="EMBL" id="QNH96979.1"/>
    </source>
</evidence>
<gene>
    <name evidence="1" type="ORF">GP473_06200</name>
</gene>
<accession>A0A7G7YR59</accession>
<evidence type="ECO:0000313" key="2">
    <source>
        <dbReference type="Proteomes" id="UP000515275"/>
    </source>
</evidence>
<dbReference type="KEGG" id="cans:GP473_06200"/>
<name>A0A7G7YR59_9CORY</name>
<organism evidence="1 2">
    <name type="scientific">Corynebacterium anserum</name>
    <dbReference type="NCBI Taxonomy" id="2684406"/>
    <lineage>
        <taxon>Bacteria</taxon>
        <taxon>Bacillati</taxon>
        <taxon>Actinomycetota</taxon>
        <taxon>Actinomycetes</taxon>
        <taxon>Mycobacteriales</taxon>
        <taxon>Corynebacteriaceae</taxon>
        <taxon>Corynebacterium</taxon>
    </lineage>
</organism>
<dbReference type="AlphaFoldDB" id="A0A7G7YR59"/>
<reference evidence="1 2" key="1">
    <citation type="submission" date="2019-12" db="EMBL/GenBank/DDBJ databases">
        <title>Corynebacterium sp. nov., isolated from feces of the Anser Albifrons in China.</title>
        <authorList>
            <person name="Liu Q."/>
        </authorList>
    </citation>
    <scope>NUCLEOTIDE SEQUENCE [LARGE SCALE GENOMIC DNA]</scope>
    <source>
        <strain evidence="1 2">23H37-10</strain>
    </source>
</reference>
<dbReference type="Proteomes" id="UP000515275">
    <property type="component" value="Chromosome"/>
</dbReference>
<sequence>MSRTITGGLVGFAVVLTFLGHSAWVAHIIGAGIACVSVAFASRCRHRGERAGIWILVPFVTAVALYFYAWF</sequence>
<proteinExistence type="predicted"/>
<dbReference type="EMBL" id="CP046883">
    <property type="protein sequence ID" value="QNH96979.1"/>
    <property type="molecule type" value="Genomic_DNA"/>
</dbReference>